<dbReference type="InterPro" id="IPR003591">
    <property type="entry name" value="Leu-rich_rpt_typical-subtyp"/>
</dbReference>
<reference evidence="4 5" key="1">
    <citation type="submission" date="2016-03" db="EMBL/GenBank/DDBJ databases">
        <title>Comparative genomics of Pseudogymnoascus destructans, the fungus causing white-nose syndrome of bats.</title>
        <authorList>
            <person name="Palmer J.M."/>
            <person name="Drees K.P."/>
            <person name="Foster J.T."/>
            <person name="Lindner D.L."/>
        </authorList>
    </citation>
    <scope>NUCLEOTIDE SEQUENCE [LARGE SCALE GENOMIC DNA]</scope>
    <source>
        <strain evidence="4 5">UAMH 10579</strain>
    </source>
</reference>
<feature type="region of interest" description="Disordered" evidence="3">
    <location>
        <begin position="1"/>
        <end position="106"/>
    </location>
</feature>
<feature type="region of interest" description="Disordered" evidence="3">
    <location>
        <begin position="309"/>
        <end position="330"/>
    </location>
</feature>
<dbReference type="STRING" id="342668.A0A1B8GTZ6"/>
<protein>
    <submittedName>
        <fullName evidence="4">Uncharacterized protein</fullName>
    </submittedName>
</protein>
<dbReference type="SUPFAM" id="SSF52075">
    <property type="entry name" value="Outer arm dynein light chain 1"/>
    <property type="match status" value="1"/>
</dbReference>
<dbReference type="GeneID" id="28836043"/>
<dbReference type="PANTHER" id="PTHR48051">
    <property type="match status" value="1"/>
</dbReference>
<sequence length="492" mass="55451">MADEPSLPSLPSGLAPSFYSTSGRPGKRARLSSAPISSDPPLFSSDDDPSAENYSDPKRRQKMRYKGPWYKQEPDNSGSTNPGERKGKRTLERQFDSGVWLGSDSTDDDDGADYDFLKGARVPEFLARGVPVAMRPSPLRSRVIIPSAEYPSQEEQARQLIQQCLEEGNEDVDLSGKGLTSLSNGAIRSLASFSSIPVLTQGSYQTLLPKLRIFLARNELKRLPGEIFNLENLSVLSVRSNELTELPTSINRLRRLTELNASNNALRTLPFELLDLLSCPSRIKILHLHPNPFYEPPAADGITETGLPVDEDSDQRTWGSKTCDNPEHDHARNSEWRRRFKCRSQVKFFDLHGSPVKAPEVPTARPASNTPSLLELCVKTWADTPNMPNLNEYLSGDYPEKLQHVLDDARRLRETEVPGRKCTICERRFVVPRTEWIEWWEIEQSPAGKVTAEETVRPRDVIERQLPFMRRGCSWKCVPPKRVEGGEMVVED</sequence>
<evidence type="ECO:0000256" key="3">
    <source>
        <dbReference type="SAM" id="MobiDB-lite"/>
    </source>
</evidence>
<evidence type="ECO:0000256" key="1">
    <source>
        <dbReference type="ARBA" id="ARBA00022614"/>
    </source>
</evidence>
<gene>
    <name evidence="4" type="ORF">VE01_02657</name>
</gene>
<keyword evidence="5" id="KW-1185">Reference proteome</keyword>
<keyword evidence="2" id="KW-0677">Repeat</keyword>
<dbReference type="SMART" id="SM00364">
    <property type="entry name" value="LRR_BAC"/>
    <property type="match status" value="2"/>
</dbReference>
<dbReference type="OrthoDB" id="1517790at2759"/>
<dbReference type="PANTHER" id="PTHR48051:SF1">
    <property type="entry name" value="RAS SUPPRESSOR PROTEIN 1"/>
    <property type="match status" value="1"/>
</dbReference>
<proteinExistence type="predicted"/>
<dbReference type="Gene3D" id="3.80.10.10">
    <property type="entry name" value="Ribonuclease Inhibitor"/>
    <property type="match status" value="1"/>
</dbReference>
<feature type="compositionally biased region" description="Basic and acidic residues" evidence="3">
    <location>
        <begin position="83"/>
        <end position="95"/>
    </location>
</feature>
<evidence type="ECO:0000313" key="5">
    <source>
        <dbReference type="Proteomes" id="UP000091956"/>
    </source>
</evidence>
<name>A0A1B8GTZ6_9PEZI</name>
<organism evidence="4 5">
    <name type="scientific">Pseudogymnoascus verrucosus</name>
    <dbReference type="NCBI Taxonomy" id="342668"/>
    <lineage>
        <taxon>Eukaryota</taxon>
        <taxon>Fungi</taxon>
        <taxon>Dikarya</taxon>
        <taxon>Ascomycota</taxon>
        <taxon>Pezizomycotina</taxon>
        <taxon>Leotiomycetes</taxon>
        <taxon>Thelebolales</taxon>
        <taxon>Thelebolaceae</taxon>
        <taxon>Pseudogymnoascus</taxon>
    </lineage>
</organism>
<feature type="compositionally biased region" description="Low complexity" evidence="3">
    <location>
        <begin position="1"/>
        <end position="17"/>
    </location>
</feature>
<feature type="compositionally biased region" description="Low complexity" evidence="3">
    <location>
        <begin position="35"/>
        <end position="44"/>
    </location>
</feature>
<dbReference type="InterPro" id="IPR001611">
    <property type="entry name" value="Leu-rich_rpt"/>
</dbReference>
<evidence type="ECO:0000256" key="2">
    <source>
        <dbReference type="ARBA" id="ARBA00022737"/>
    </source>
</evidence>
<dbReference type="InterPro" id="IPR032675">
    <property type="entry name" value="LRR_dom_sf"/>
</dbReference>
<keyword evidence="1" id="KW-0433">Leucine-rich repeat</keyword>
<dbReference type="RefSeq" id="XP_018133041.1">
    <property type="nucleotide sequence ID" value="XM_018272164.2"/>
</dbReference>
<evidence type="ECO:0000313" key="4">
    <source>
        <dbReference type="EMBL" id="OBT99308.1"/>
    </source>
</evidence>
<accession>A0A1B8GTZ6</accession>
<dbReference type="AlphaFoldDB" id="A0A1B8GTZ6"/>
<dbReference type="InterPro" id="IPR050216">
    <property type="entry name" value="LRR_domain-containing"/>
</dbReference>
<reference evidence="5" key="2">
    <citation type="journal article" date="2018" name="Nat. Commun.">
        <title>Extreme sensitivity to ultraviolet light in the fungal pathogen causing white-nose syndrome of bats.</title>
        <authorList>
            <person name="Palmer J.M."/>
            <person name="Drees K.P."/>
            <person name="Foster J.T."/>
            <person name="Lindner D.L."/>
        </authorList>
    </citation>
    <scope>NUCLEOTIDE SEQUENCE [LARGE SCALE GENOMIC DNA]</scope>
    <source>
        <strain evidence="5">UAMH 10579</strain>
    </source>
</reference>
<dbReference type="Pfam" id="PF13855">
    <property type="entry name" value="LRR_8"/>
    <property type="match status" value="1"/>
</dbReference>
<dbReference type="SMART" id="SM00369">
    <property type="entry name" value="LRR_TYP"/>
    <property type="match status" value="2"/>
</dbReference>
<dbReference type="EMBL" id="KV460213">
    <property type="protein sequence ID" value="OBT99308.1"/>
    <property type="molecule type" value="Genomic_DNA"/>
</dbReference>
<dbReference type="GO" id="GO:0005737">
    <property type="term" value="C:cytoplasm"/>
    <property type="evidence" value="ECO:0007669"/>
    <property type="project" value="TreeGrafter"/>
</dbReference>
<dbReference type="Proteomes" id="UP000091956">
    <property type="component" value="Unassembled WGS sequence"/>
</dbReference>